<feature type="region of interest" description="Disordered" evidence="1">
    <location>
        <begin position="153"/>
        <end position="218"/>
    </location>
</feature>
<feature type="compositionally biased region" description="Basic and acidic residues" evidence="1">
    <location>
        <begin position="179"/>
        <end position="188"/>
    </location>
</feature>
<dbReference type="AlphaFoldDB" id="A0A366FJ22"/>
<dbReference type="Proteomes" id="UP000253529">
    <property type="component" value="Unassembled WGS sequence"/>
</dbReference>
<gene>
    <name evidence="2" type="ORF">DFR50_110141</name>
</gene>
<dbReference type="EMBL" id="QNRK01000010">
    <property type="protein sequence ID" value="RBP14116.1"/>
    <property type="molecule type" value="Genomic_DNA"/>
</dbReference>
<protein>
    <submittedName>
        <fullName evidence="2">Uncharacterized protein</fullName>
    </submittedName>
</protein>
<evidence type="ECO:0000313" key="3">
    <source>
        <dbReference type="Proteomes" id="UP000253529"/>
    </source>
</evidence>
<feature type="region of interest" description="Disordered" evidence="1">
    <location>
        <begin position="1"/>
        <end position="38"/>
    </location>
</feature>
<evidence type="ECO:0000256" key="1">
    <source>
        <dbReference type="SAM" id="MobiDB-lite"/>
    </source>
</evidence>
<feature type="compositionally biased region" description="Basic and acidic residues" evidence="1">
    <location>
        <begin position="18"/>
        <end position="35"/>
    </location>
</feature>
<accession>A0A366FJ22</accession>
<comment type="caution">
    <text evidence="2">The sequence shown here is derived from an EMBL/GenBank/DDBJ whole genome shotgun (WGS) entry which is preliminary data.</text>
</comment>
<organism evidence="2 3">
    <name type="scientific">Roseiarcus fermentans</name>
    <dbReference type="NCBI Taxonomy" id="1473586"/>
    <lineage>
        <taxon>Bacteria</taxon>
        <taxon>Pseudomonadati</taxon>
        <taxon>Pseudomonadota</taxon>
        <taxon>Alphaproteobacteria</taxon>
        <taxon>Hyphomicrobiales</taxon>
        <taxon>Roseiarcaceae</taxon>
        <taxon>Roseiarcus</taxon>
    </lineage>
</organism>
<feature type="compositionally biased region" description="Basic residues" evidence="1">
    <location>
        <begin position="1"/>
        <end position="17"/>
    </location>
</feature>
<keyword evidence="3" id="KW-1185">Reference proteome</keyword>
<sequence>MTRRRDRPRAVASKRPRRWSDQLLRRSPMHGDRAAKGRAGITHQAIVWTESPVRTPGKDRQASLIAGLWRAGRDQKSPVRRCFKSRPPWGGVRRFASGCRSSKGRLTGLLSRSPPTGTRPQARAYWATAYVFESSGDARGFLPRGRTIFRAGASAAAGRSSDRPAGLRRASGGRLVVDGPERRPRETAARSASPEGGRRSGIPASHVGRRPRRKKRHAGVAICNRKVVIYPRSGWCPGPGGRRGCFRL</sequence>
<feature type="compositionally biased region" description="Basic residues" evidence="1">
    <location>
        <begin position="207"/>
        <end position="218"/>
    </location>
</feature>
<reference evidence="2 3" key="1">
    <citation type="submission" date="2018-06" db="EMBL/GenBank/DDBJ databases">
        <title>Genomic Encyclopedia of Type Strains, Phase IV (KMG-IV): sequencing the most valuable type-strain genomes for metagenomic binning, comparative biology and taxonomic classification.</title>
        <authorList>
            <person name="Goeker M."/>
        </authorList>
    </citation>
    <scope>NUCLEOTIDE SEQUENCE [LARGE SCALE GENOMIC DNA]</scope>
    <source>
        <strain evidence="2 3">DSM 24875</strain>
    </source>
</reference>
<proteinExistence type="predicted"/>
<name>A0A366FJ22_9HYPH</name>
<evidence type="ECO:0000313" key="2">
    <source>
        <dbReference type="EMBL" id="RBP14116.1"/>
    </source>
</evidence>